<dbReference type="Pfam" id="PF04326">
    <property type="entry name" value="SLFN_AlbA_2"/>
    <property type="match status" value="1"/>
</dbReference>
<proteinExistence type="predicted"/>
<organism evidence="2 3">
    <name type="scientific">Acetobacterium wieringae</name>
    <dbReference type="NCBI Taxonomy" id="52694"/>
    <lineage>
        <taxon>Bacteria</taxon>
        <taxon>Bacillati</taxon>
        <taxon>Bacillota</taxon>
        <taxon>Clostridia</taxon>
        <taxon>Eubacteriales</taxon>
        <taxon>Eubacteriaceae</taxon>
        <taxon>Acetobacterium</taxon>
    </lineage>
</organism>
<dbReference type="InterPro" id="IPR038461">
    <property type="entry name" value="Schlafen_AlbA_2_dom_sf"/>
</dbReference>
<dbReference type="InterPro" id="IPR011991">
    <property type="entry name" value="ArsR-like_HTH"/>
</dbReference>
<evidence type="ECO:0000259" key="1">
    <source>
        <dbReference type="Pfam" id="PF04326"/>
    </source>
</evidence>
<name>A0A5D0WKP7_9FIRM</name>
<dbReference type="EMBL" id="VSLA01000024">
    <property type="protein sequence ID" value="TYC84747.1"/>
    <property type="molecule type" value="Genomic_DNA"/>
</dbReference>
<dbReference type="Proteomes" id="UP000322619">
    <property type="component" value="Unassembled WGS sequence"/>
</dbReference>
<protein>
    <submittedName>
        <fullName evidence="2">AAA family ATPase</fullName>
    </submittedName>
</protein>
<dbReference type="InterPro" id="IPR036388">
    <property type="entry name" value="WH-like_DNA-bd_sf"/>
</dbReference>
<dbReference type="SUPFAM" id="SSF46785">
    <property type="entry name" value="Winged helix' DNA-binding domain"/>
    <property type="match status" value="1"/>
</dbReference>
<dbReference type="PANTHER" id="PTHR30595">
    <property type="entry name" value="GLPR-RELATED TRANSCRIPTIONAL REPRESSOR"/>
    <property type="match status" value="1"/>
</dbReference>
<comment type="caution">
    <text evidence="2">The sequence shown here is derived from an EMBL/GenBank/DDBJ whole genome shotgun (WGS) entry which is preliminary data.</text>
</comment>
<dbReference type="Pfam" id="PF13749">
    <property type="entry name" value="HATPase_c_4"/>
    <property type="match status" value="1"/>
</dbReference>
<accession>A0A5D0WKP7</accession>
<evidence type="ECO:0000313" key="2">
    <source>
        <dbReference type="EMBL" id="TYC84747.1"/>
    </source>
</evidence>
<dbReference type="InterPro" id="IPR007421">
    <property type="entry name" value="Schlafen_AlbA_2_dom"/>
</dbReference>
<gene>
    <name evidence="2" type="ORF">FXB42_10435</name>
</gene>
<dbReference type="CDD" id="cd00090">
    <property type="entry name" value="HTH_ARSR"/>
    <property type="match status" value="1"/>
</dbReference>
<dbReference type="Gene3D" id="3.30.565.60">
    <property type="match status" value="1"/>
</dbReference>
<dbReference type="Gene3D" id="1.10.10.10">
    <property type="entry name" value="Winged helix-like DNA-binding domain superfamily/Winged helix DNA-binding domain"/>
    <property type="match status" value="1"/>
</dbReference>
<feature type="domain" description="Schlafen AlbA-2" evidence="1">
    <location>
        <begin position="5"/>
        <end position="120"/>
    </location>
</feature>
<reference evidence="2 3" key="1">
    <citation type="submission" date="2019-08" db="EMBL/GenBank/DDBJ databases">
        <title>Isolation and enrichment of carboxydotrophic bacteria from anaerobic sludge for the production of bio-based chemicals from syngas.</title>
        <authorList>
            <person name="Antares A.L."/>
            <person name="Moreira J."/>
            <person name="Diender M."/>
            <person name="Parshina S.N."/>
            <person name="Stams A.J.M."/>
            <person name="Alves M."/>
            <person name="Alves J.I."/>
            <person name="Sousa D.Z."/>
        </authorList>
    </citation>
    <scope>NUCLEOTIDE SEQUENCE [LARGE SCALE GENOMIC DNA]</scope>
    <source>
        <strain evidence="2 3">JM</strain>
    </source>
</reference>
<dbReference type="InterPro" id="IPR038475">
    <property type="entry name" value="RecG_C_sf"/>
</dbReference>
<dbReference type="InterPro" id="IPR036390">
    <property type="entry name" value="WH_DNA-bd_sf"/>
</dbReference>
<dbReference type="RefSeq" id="WP_148637752.1">
    <property type="nucleotide sequence ID" value="NZ_VSLA01000024.1"/>
</dbReference>
<dbReference type="PANTHER" id="PTHR30595:SF6">
    <property type="entry name" value="SCHLAFEN ALBA-2 DOMAIN-CONTAINING PROTEIN"/>
    <property type="match status" value="1"/>
</dbReference>
<sequence>MVLIENETTEFKQSYVDEIKKTIVAFANTNGGILYLGINDDGSITGVTEADEIMLKASNAIRDAIKPDVTIFVKTELVVMEDKTIVKITVQKGTACPYYLSGKGIRPEGVFVRHGASSVPTTETAIIKMIKETDGERFETARSLNQDLTFKEAAKEFEKRSVPFGENQFKSLKMMSANGIFTNLGMLLSDQCNHTIKMAAFQGNDKSVFRDRRELTGSLLKQLNEAYDFIDLYNGTRAEIVGLYRSDKRNFPPEAVREALLNALVHRDYGYSAGTLISIFDDHLEFVSVGGLVRGITFEDMMLGISMTRNENLASIFYRLALIEAYGTGVPKILKAYQGERIQPKIEATENAFKITLPNRNEMPGNETMMGIEAEILTLLKKQPEITRREVETTLELSQTAAGRYLKKLVTNGLLEAVGKGKNTRYRLRKPS</sequence>
<dbReference type="Gene3D" id="3.30.950.30">
    <property type="entry name" value="Schlafen, AAA domain"/>
    <property type="match status" value="1"/>
</dbReference>
<dbReference type="AlphaFoldDB" id="A0A5D0WKP7"/>
<evidence type="ECO:0000313" key="3">
    <source>
        <dbReference type="Proteomes" id="UP000322619"/>
    </source>
</evidence>